<gene>
    <name evidence="2" type="ORF">SLEP1_g53291</name>
</gene>
<protein>
    <recommendedName>
        <fullName evidence="4">Heparan-alpha-glucosaminide N-acetyltransferase</fullName>
    </recommendedName>
</protein>
<name>A0AAV5M8Z0_9ROSI</name>
<feature type="transmembrane region" description="Helical" evidence="1">
    <location>
        <begin position="475"/>
        <end position="498"/>
    </location>
</feature>
<dbReference type="PANTHER" id="PTHR31061:SF5">
    <property type="entry name" value="HEPARAN-ALPHA-GLUCOSAMINIDE N-ACETYLTRANSFERASE CATALYTIC DOMAIN-CONTAINING PROTEIN"/>
    <property type="match status" value="1"/>
</dbReference>
<feature type="transmembrane region" description="Helical" evidence="1">
    <location>
        <begin position="96"/>
        <end position="114"/>
    </location>
</feature>
<comment type="caution">
    <text evidence="2">The sequence shown here is derived from an EMBL/GenBank/DDBJ whole genome shotgun (WGS) entry which is preliminary data.</text>
</comment>
<dbReference type="EMBL" id="BPVZ01000206">
    <property type="protein sequence ID" value="GKV46300.1"/>
    <property type="molecule type" value="Genomic_DNA"/>
</dbReference>
<accession>A0AAV5M8Z0</accession>
<feature type="transmembrane region" description="Helical" evidence="1">
    <location>
        <begin position="243"/>
        <end position="263"/>
    </location>
</feature>
<dbReference type="AlphaFoldDB" id="A0AAV5M8Z0"/>
<keyword evidence="1" id="KW-0472">Membrane</keyword>
<feature type="transmembrane region" description="Helical" evidence="1">
    <location>
        <begin position="275"/>
        <end position="299"/>
    </location>
</feature>
<evidence type="ECO:0000313" key="2">
    <source>
        <dbReference type="EMBL" id="GKV46300.1"/>
    </source>
</evidence>
<keyword evidence="1" id="KW-1133">Transmembrane helix</keyword>
<dbReference type="Proteomes" id="UP001054252">
    <property type="component" value="Unassembled WGS sequence"/>
</dbReference>
<evidence type="ECO:0008006" key="4">
    <source>
        <dbReference type="Google" id="ProtNLM"/>
    </source>
</evidence>
<feature type="transmembrane region" description="Helical" evidence="1">
    <location>
        <begin position="59"/>
        <end position="76"/>
    </location>
</feature>
<dbReference type="PANTHER" id="PTHR31061">
    <property type="entry name" value="LD22376P"/>
    <property type="match status" value="1"/>
</dbReference>
<keyword evidence="3" id="KW-1185">Reference proteome</keyword>
<organism evidence="2 3">
    <name type="scientific">Rubroshorea leprosula</name>
    <dbReference type="NCBI Taxonomy" id="152421"/>
    <lineage>
        <taxon>Eukaryota</taxon>
        <taxon>Viridiplantae</taxon>
        <taxon>Streptophyta</taxon>
        <taxon>Embryophyta</taxon>
        <taxon>Tracheophyta</taxon>
        <taxon>Spermatophyta</taxon>
        <taxon>Magnoliopsida</taxon>
        <taxon>eudicotyledons</taxon>
        <taxon>Gunneridae</taxon>
        <taxon>Pentapetalae</taxon>
        <taxon>rosids</taxon>
        <taxon>malvids</taxon>
        <taxon>Malvales</taxon>
        <taxon>Dipterocarpaceae</taxon>
        <taxon>Rubroshorea</taxon>
    </lineage>
</organism>
<feature type="transmembrane region" description="Helical" evidence="1">
    <location>
        <begin position="579"/>
        <end position="598"/>
    </location>
</feature>
<sequence>MADPVAKMEEGQLGHSQVAKEYGNNAMGDKIEGGEGGYSHAPDDLSYGVDMKHIRWCGILQRIALLYFVVALIETLTTKLRPTVLQPGHFSIFTAYKWQCLGGFIVFLIYMITVKCGMRGHFGPACNAVGYVDRAVWGVNHLYKSPVWQRLKACTLSSPTSGPFLPNAPSWCLCPFEPEGLLSSISAILSCTIGIHHGHALIHFKVHFERLKQWVSMGFGLLIIAIILHFTDAIPLNKQLYSFSYVCFTAGAAGIVFSGFYILIDVWGFRMPFLFLEWIGMNATLIFVLGAQGILPAFVNGRYYESPNNTLIMILVDHAVVVYPVLDDAPWEDSMFADFVMPFFHLLLALQLPLLSRDSEDKVQTNFARSWTFTFSIFTAYQWQLVESNIKLAVKCGMRGHFGSACNAVGYVDRQVWGINYLYHNPVWKHLHARTLSSPCSGLLREDAPSWCHASFDPEGLLSSISAILSNTIGIHYGITITGCNSMGFCLLVLAFILHFTHAIPINKRLYTISYVCLTAGAAATIFSGLLHVEWIGMKFHADICAGGTRYYEHTDKTLVTWIKDHAFIDASNTEKVGILLYVLSAEITFFSVLAGILHRLGIYRRL</sequence>
<feature type="transmembrane region" description="Helical" evidence="1">
    <location>
        <begin position="510"/>
        <end position="531"/>
    </location>
</feature>
<reference evidence="2 3" key="1">
    <citation type="journal article" date="2021" name="Commun. Biol.">
        <title>The genome of Shorea leprosula (Dipterocarpaceae) highlights the ecological relevance of drought in aseasonal tropical rainforests.</title>
        <authorList>
            <person name="Ng K.K.S."/>
            <person name="Kobayashi M.J."/>
            <person name="Fawcett J.A."/>
            <person name="Hatakeyama M."/>
            <person name="Paape T."/>
            <person name="Ng C.H."/>
            <person name="Ang C.C."/>
            <person name="Tnah L.H."/>
            <person name="Lee C.T."/>
            <person name="Nishiyama T."/>
            <person name="Sese J."/>
            <person name="O'Brien M.J."/>
            <person name="Copetti D."/>
            <person name="Mohd Noor M.I."/>
            <person name="Ong R.C."/>
            <person name="Putra M."/>
            <person name="Sireger I.Z."/>
            <person name="Indrioko S."/>
            <person name="Kosugi Y."/>
            <person name="Izuno A."/>
            <person name="Isagi Y."/>
            <person name="Lee S.L."/>
            <person name="Shimizu K.K."/>
        </authorList>
    </citation>
    <scope>NUCLEOTIDE SEQUENCE [LARGE SCALE GENOMIC DNA]</scope>
    <source>
        <strain evidence="2">214</strain>
    </source>
</reference>
<keyword evidence="1" id="KW-0812">Transmembrane</keyword>
<evidence type="ECO:0000256" key="1">
    <source>
        <dbReference type="SAM" id="Phobius"/>
    </source>
</evidence>
<proteinExistence type="predicted"/>
<evidence type="ECO:0000313" key="3">
    <source>
        <dbReference type="Proteomes" id="UP001054252"/>
    </source>
</evidence>
<feature type="transmembrane region" description="Helical" evidence="1">
    <location>
        <begin position="214"/>
        <end position="231"/>
    </location>
</feature>